<dbReference type="RefSeq" id="WP_057862937.1">
    <property type="nucleotide sequence ID" value="NZ_LLYB01000129.1"/>
</dbReference>
<accession>A0A0R3MEE5</accession>
<keyword evidence="1" id="KW-0732">Signal</keyword>
<dbReference type="Proteomes" id="UP000051660">
    <property type="component" value="Unassembled WGS sequence"/>
</dbReference>
<evidence type="ECO:0000313" key="2">
    <source>
        <dbReference type="EMBL" id="KRR16229.1"/>
    </source>
</evidence>
<reference evidence="2 3" key="1">
    <citation type="submission" date="2014-03" db="EMBL/GenBank/DDBJ databases">
        <title>Bradyrhizobium valentinum sp. nov., isolated from effective nodules of Lupinus mariae-josephae, a lupine endemic of basic-lime soils in Eastern Spain.</title>
        <authorList>
            <person name="Duran D."/>
            <person name="Rey L."/>
            <person name="Navarro A."/>
            <person name="Busquets A."/>
            <person name="Imperial J."/>
            <person name="Ruiz-Argueso T."/>
        </authorList>
    </citation>
    <scope>NUCLEOTIDE SEQUENCE [LARGE SCALE GENOMIC DNA]</scope>
    <source>
        <strain evidence="2 3">CCBAU 23086</strain>
    </source>
</reference>
<dbReference type="EMBL" id="LLYB01000129">
    <property type="protein sequence ID" value="KRR16229.1"/>
    <property type="molecule type" value="Genomic_DNA"/>
</dbReference>
<dbReference type="AlphaFoldDB" id="A0A0R3MEE5"/>
<gene>
    <name evidence="2" type="ORF">CQ14_27620</name>
</gene>
<evidence type="ECO:0000313" key="3">
    <source>
        <dbReference type="Proteomes" id="UP000051660"/>
    </source>
</evidence>
<organism evidence="2 3">
    <name type="scientific">Bradyrhizobium lablabi</name>
    <dbReference type="NCBI Taxonomy" id="722472"/>
    <lineage>
        <taxon>Bacteria</taxon>
        <taxon>Pseudomonadati</taxon>
        <taxon>Pseudomonadota</taxon>
        <taxon>Alphaproteobacteria</taxon>
        <taxon>Hyphomicrobiales</taxon>
        <taxon>Nitrobacteraceae</taxon>
        <taxon>Bradyrhizobium</taxon>
    </lineage>
</organism>
<comment type="caution">
    <text evidence="2">The sequence shown here is derived from an EMBL/GenBank/DDBJ whole genome shotgun (WGS) entry which is preliminary data.</text>
</comment>
<dbReference type="OrthoDB" id="7620544at2"/>
<name>A0A0R3MEE5_9BRAD</name>
<protein>
    <submittedName>
        <fullName evidence="2">Uncharacterized protein</fullName>
    </submittedName>
</protein>
<feature type="chain" id="PRO_5006443999" evidence="1">
    <location>
        <begin position="28"/>
        <end position="170"/>
    </location>
</feature>
<sequence>MNVLAMRLMRLVILLLLGGLYNEATQAEEQKCSAHQLHANLMKSDSNWMAEADPLPPKGRIEVGSIVFQPIPRLRIRGGAIWVAPFYADFDQARIRVVGNEVSLDRIRFMRPLGPEMWEALMVQRYAQPRVRFNLSAPDGECGAEALVLTIDGKAAAAPFPIERWQFKRK</sequence>
<evidence type="ECO:0000256" key="1">
    <source>
        <dbReference type="SAM" id="SignalP"/>
    </source>
</evidence>
<feature type="signal peptide" evidence="1">
    <location>
        <begin position="1"/>
        <end position="27"/>
    </location>
</feature>
<proteinExistence type="predicted"/>